<name>A0A9N9N784_9GLOM</name>
<feature type="non-terminal residue" evidence="1">
    <location>
        <position position="80"/>
    </location>
</feature>
<sequence>MLFVKSANNTTFLQKFLLKSKDDIELAINEPSLFAASSCFSSTRNTMSDLNRIFKFFIIEYQDSGDHARLPFHCLAESWG</sequence>
<dbReference type="AlphaFoldDB" id="A0A9N9N784"/>
<evidence type="ECO:0000313" key="1">
    <source>
        <dbReference type="EMBL" id="CAG8709662.1"/>
    </source>
</evidence>
<accession>A0A9N9N784</accession>
<organism evidence="1 2">
    <name type="scientific">Funneliformis caledonium</name>
    <dbReference type="NCBI Taxonomy" id="1117310"/>
    <lineage>
        <taxon>Eukaryota</taxon>
        <taxon>Fungi</taxon>
        <taxon>Fungi incertae sedis</taxon>
        <taxon>Mucoromycota</taxon>
        <taxon>Glomeromycotina</taxon>
        <taxon>Glomeromycetes</taxon>
        <taxon>Glomerales</taxon>
        <taxon>Glomeraceae</taxon>
        <taxon>Funneliformis</taxon>
    </lineage>
</organism>
<dbReference type="Proteomes" id="UP000789570">
    <property type="component" value="Unassembled WGS sequence"/>
</dbReference>
<gene>
    <name evidence="1" type="ORF">FCALED_LOCUS13854</name>
</gene>
<keyword evidence="2" id="KW-1185">Reference proteome</keyword>
<evidence type="ECO:0000313" key="2">
    <source>
        <dbReference type="Proteomes" id="UP000789570"/>
    </source>
</evidence>
<protein>
    <submittedName>
        <fullName evidence="1">1752_t:CDS:1</fullName>
    </submittedName>
</protein>
<reference evidence="1" key="1">
    <citation type="submission" date="2021-06" db="EMBL/GenBank/DDBJ databases">
        <authorList>
            <person name="Kallberg Y."/>
            <person name="Tangrot J."/>
            <person name="Rosling A."/>
        </authorList>
    </citation>
    <scope>NUCLEOTIDE SEQUENCE</scope>
    <source>
        <strain evidence="1">UK204</strain>
    </source>
</reference>
<dbReference type="EMBL" id="CAJVPQ010008756">
    <property type="protein sequence ID" value="CAG8709662.1"/>
    <property type="molecule type" value="Genomic_DNA"/>
</dbReference>
<proteinExistence type="predicted"/>
<comment type="caution">
    <text evidence="1">The sequence shown here is derived from an EMBL/GenBank/DDBJ whole genome shotgun (WGS) entry which is preliminary data.</text>
</comment>